<dbReference type="GO" id="GO:0000287">
    <property type="term" value="F:magnesium ion binding"/>
    <property type="evidence" value="ECO:0007669"/>
    <property type="project" value="UniProtKB-UniRule"/>
</dbReference>
<protein>
    <recommendedName>
        <fullName evidence="6">Ribonuclease VapC</fullName>
        <shortName evidence="6">RNase VapC</shortName>
        <ecNumber evidence="6">3.1.-.-</ecNumber>
    </recommendedName>
    <alternativeName>
        <fullName evidence="6">Toxin VapC</fullName>
    </alternativeName>
</protein>
<dbReference type="CDD" id="cd09874">
    <property type="entry name" value="PIN_MT3492-like"/>
    <property type="match status" value="1"/>
</dbReference>
<organism evidence="8 10">
    <name type="scientific">Oerskovia enterophila</name>
    <dbReference type="NCBI Taxonomy" id="43678"/>
    <lineage>
        <taxon>Bacteria</taxon>
        <taxon>Bacillati</taxon>
        <taxon>Actinomycetota</taxon>
        <taxon>Actinomycetes</taxon>
        <taxon>Micrococcales</taxon>
        <taxon>Cellulomonadaceae</taxon>
        <taxon>Oerskovia</taxon>
    </lineage>
</organism>
<dbReference type="Proteomes" id="UP000093412">
    <property type="component" value="Unassembled WGS sequence"/>
</dbReference>
<dbReference type="RefSeq" id="WP_056645129.1">
    <property type="nucleotide sequence ID" value="NZ_LRIE01000085.1"/>
</dbReference>
<evidence type="ECO:0000256" key="6">
    <source>
        <dbReference type="HAMAP-Rule" id="MF_00265"/>
    </source>
</evidence>
<dbReference type="InterPro" id="IPR022907">
    <property type="entry name" value="VapC_family"/>
</dbReference>
<keyword evidence="11" id="KW-1185">Reference proteome</keyword>
<dbReference type="Proteomes" id="UP000076447">
    <property type="component" value="Unassembled WGS sequence"/>
</dbReference>
<feature type="binding site" evidence="6">
    <location>
        <position position="7"/>
    </location>
    <ligand>
        <name>Mg(2+)</name>
        <dbReference type="ChEBI" id="CHEBI:18420"/>
    </ligand>
</feature>
<accession>A0A163PQ87</accession>
<dbReference type="STRING" id="43678.OJAG_37030"/>
<keyword evidence="2 6" id="KW-0540">Nuclease</keyword>
<keyword evidence="1 6" id="KW-1277">Toxin-antitoxin system</keyword>
<reference evidence="8 10" key="1">
    <citation type="submission" date="2016-01" db="EMBL/GenBank/DDBJ databases">
        <title>Genome sequence of Oerskovia enterophila VJag, an agar and cellulose degrading bacterium.</title>
        <authorList>
            <person name="Poehlein A."/>
            <person name="Jag V."/>
            <person name="Bengelsdorf F."/>
            <person name="Duerre P."/>
            <person name="Daniel R."/>
        </authorList>
    </citation>
    <scope>NUCLEOTIDE SEQUENCE [LARGE SCALE GENOMIC DNA]</scope>
    <source>
        <strain evidence="8 10">VJag</strain>
    </source>
</reference>
<gene>
    <name evidence="6" type="primary">vapC</name>
    <name evidence="9" type="ORF">OERS_29540</name>
    <name evidence="8" type="ORF">OJAG_37030</name>
</gene>
<dbReference type="OrthoDB" id="1525146at2"/>
<keyword evidence="4 6" id="KW-0378">Hydrolase</keyword>
<evidence type="ECO:0000259" key="7">
    <source>
        <dbReference type="Pfam" id="PF01850"/>
    </source>
</evidence>
<name>A0A163PQ87_9CELL</name>
<keyword evidence="3 6" id="KW-0479">Metal-binding</keyword>
<dbReference type="InterPro" id="IPR029060">
    <property type="entry name" value="PIN-like_dom_sf"/>
</dbReference>
<dbReference type="Pfam" id="PF01850">
    <property type="entry name" value="PIN"/>
    <property type="match status" value="1"/>
</dbReference>
<dbReference type="PATRIC" id="fig|43678.3.peg.3870"/>
<dbReference type="EMBL" id="MAQA01000038">
    <property type="protein sequence ID" value="OCI30387.1"/>
    <property type="molecule type" value="Genomic_DNA"/>
</dbReference>
<sequence>MALVYFDASALVKLCVAEPGSELASALWNRADVVTTSRLSDTEVRAALAAGERSGVLDATERAEALATWDLLWPALHLVEVSPGVLDRASALAGADRHALRGADAVHLASALTLRHDDAIFAVWDERVAAAARAESLRVLP</sequence>
<feature type="binding site" evidence="6">
    <location>
        <position position="104"/>
    </location>
    <ligand>
        <name>Mg(2+)</name>
        <dbReference type="ChEBI" id="CHEBI:18420"/>
    </ligand>
</feature>
<dbReference type="Gene3D" id="3.40.50.1010">
    <property type="entry name" value="5'-nuclease"/>
    <property type="match status" value="1"/>
</dbReference>
<evidence type="ECO:0000256" key="5">
    <source>
        <dbReference type="ARBA" id="ARBA00022842"/>
    </source>
</evidence>
<keyword evidence="5 6" id="KW-0460">Magnesium</keyword>
<evidence type="ECO:0000256" key="1">
    <source>
        <dbReference type="ARBA" id="ARBA00022649"/>
    </source>
</evidence>
<reference evidence="9 11" key="2">
    <citation type="submission" date="2016-06" db="EMBL/GenBank/DDBJ databases">
        <title>Genome sequence of Oerskovia enterophila DSM 43852.</title>
        <authorList>
            <person name="Poehlein A."/>
            <person name="Jag V."/>
            <person name="Bengelsdorf F.R."/>
            <person name="Daniel R."/>
            <person name="Duerre P."/>
        </authorList>
    </citation>
    <scope>NUCLEOTIDE SEQUENCE [LARGE SCALE GENOMIC DNA]</scope>
    <source>
        <strain evidence="9 11">DSM 43852</strain>
    </source>
</reference>
<evidence type="ECO:0000313" key="9">
    <source>
        <dbReference type="EMBL" id="OCI30387.1"/>
    </source>
</evidence>
<feature type="domain" description="PIN" evidence="7">
    <location>
        <begin position="4"/>
        <end position="129"/>
    </location>
</feature>
<dbReference type="GO" id="GO:0004540">
    <property type="term" value="F:RNA nuclease activity"/>
    <property type="evidence" value="ECO:0007669"/>
    <property type="project" value="InterPro"/>
</dbReference>
<dbReference type="GO" id="GO:0090729">
    <property type="term" value="F:toxin activity"/>
    <property type="evidence" value="ECO:0007669"/>
    <property type="project" value="UniProtKB-KW"/>
</dbReference>
<comment type="cofactor">
    <cofactor evidence="6">
        <name>Mg(2+)</name>
        <dbReference type="ChEBI" id="CHEBI:18420"/>
    </cofactor>
</comment>
<dbReference type="EMBL" id="LRIE01000085">
    <property type="protein sequence ID" value="KZM33385.1"/>
    <property type="molecule type" value="Genomic_DNA"/>
</dbReference>
<dbReference type="GO" id="GO:0016787">
    <property type="term" value="F:hydrolase activity"/>
    <property type="evidence" value="ECO:0007669"/>
    <property type="project" value="UniProtKB-KW"/>
</dbReference>
<evidence type="ECO:0000256" key="2">
    <source>
        <dbReference type="ARBA" id="ARBA00022722"/>
    </source>
</evidence>
<evidence type="ECO:0000313" key="8">
    <source>
        <dbReference type="EMBL" id="KZM33385.1"/>
    </source>
</evidence>
<evidence type="ECO:0000256" key="4">
    <source>
        <dbReference type="ARBA" id="ARBA00022801"/>
    </source>
</evidence>
<evidence type="ECO:0000313" key="11">
    <source>
        <dbReference type="Proteomes" id="UP000093412"/>
    </source>
</evidence>
<dbReference type="InterPro" id="IPR002716">
    <property type="entry name" value="PIN_dom"/>
</dbReference>
<dbReference type="HAMAP" id="MF_00265">
    <property type="entry name" value="VapC_Nob1"/>
    <property type="match status" value="1"/>
</dbReference>
<comment type="function">
    <text evidence="6">Toxic component of a toxin-antitoxin (TA) system. An RNase.</text>
</comment>
<proteinExistence type="inferred from homology"/>
<dbReference type="SUPFAM" id="SSF88723">
    <property type="entry name" value="PIN domain-like"/>
    <property type="match status" value="1"/>
</dbReference>
<evidence type="ECO:0000313" key="10">
    <source>
        <dbReference type="Proteomes" id="UP000076447"/>
    </source>
</evidence>
<keyword evidence="6" id="KW-0800">Toxin</keyword>
<comment type="caution">
    <text evidence="8">The sequence shown here is derived from an EMBL/GenBank/DDBJ whole genome shotgun (WGS) entry which is preliminary data.</text>
</comment>
<comment type="similarity">
    <text evidence="6">Belongs to the PINc/VapC protein family.</text>
</comment>
<evidence type="ECO:0000256" key="3">
    <source>
        <dbReference type="ARBA" id="ARBA00022723"/>
    </source>
</evidence>
<dbReference type="EC" id="3.1.-.-" evidence="6"/>
<dbReference type="AlphaFoldDB" id="A0A163PQ87"/>